<dbReference type="EMBL" id="CP002530">
    <property type="protein sequence ID" value="ADY35228.1"/>
    <property type="molecule type" value="Genomic_DNA"/>
</dbReference>
<dbReference type="RefSeq" id="WP_013616683.1">
    <property type="nucleotide sequence ID" value="NC_015164.1"/>
</dbReference>
<evidence type="ECO:0000256" key="3">
    <source>
        <dbReference type="ARBA" id="ARBA00023163"/>
    </source>
</evidence>
<keyword evidence="1" id="KW-0805">Transcription regulation</keyword>
<protein>
    <submittedName>
        <fullName evidence="5">Helix-turn-helix, AraC domain</fullName>
    </submittedName>
</protein>
<reference evidence="5 6" key="1">
    <citation type="journal article" date="2011" name="Stand. Genomic Sci.">
        <title>Complete genome sequence of Bacteroides salanitronis type strain (BL78).</title>
        <authorList>
            <person name="Gronow S."/>
            <person name="Held B."/>
            <person name="Lucas S."/>
            <person name="Lapidus A."/>
            <person name="Del Rio T.G."/>
            <person name="Nolan M."/>
            <person name="Tice H."/>
            <person name="Deshpande S."/>
            <person name="Cheng J.F."/>
            <person name="Pitluck S."/>
            <person name="Liolios K."/>
            <person name="Pagani I."/>
            <person name="Ivanova N."/>
            <person name="Mavromatis K."/>
            <person name="Pati A."/>
            <person name="Tapia R."/>
            <person name="Han C."/>
            <person name="Goodwin L."/>
            <person name="Chen A."/>
            <person name="Palaniappan K."/>
            <person name="Land M."/>
            <person name="Hauser L."/>
            <person name="Chang Y.J."/>
            <person name="Jeffries C.D."/>
            <person name="Brambilla E.M."/>
            <person name="Rohde M."/>
            <person name="Goker M."/>
            <person name="Detter J.C."/>
            <person name="Woyke T."/>
            <person name="Bristow J."/>
            <person name="Markowitz V."/>
            <person name="Hugenholtz P."/>
            <person name="Kyrpides N.C."/>
            <person name="Klenk H.P."/>
            <person name="Eisen J.A."/>
        </authorList>
    </citation>
    <scope>NUCLEOTIDE SEQUENCE [LARGE SCALE GENOMIC DNA]</scope>
    <source>
        <strain evidence="5 6">DSM 18170</strain>
    </source>
</reference>
<organism evidence="5 6">
    <name type="scientific">Phocaeicola salanitronis (strain DSM 18170 / JCM 13657 / CCUG 60908 / BL78)</name>
    <name type="common">Bacteroides salanitronis</name>
    <dbReference type="NCBI Taxonomy" id="667015"/>
    <lineage>
        <taxon>Bacteria</taxon>
        <taxon>Pseudomonadati</taxon>
        <taxon>Bacteroidota</taxon>
        <taxon>Bacteroidia</taxon>
        <taxon>Bacteroidales</taxon>
        <taxon>Bacteroidaceae</taxon>
        <taxon>Phocaeicola</taxon>
    </lineage>
</organism>
<sequence>MEYKQSEKQAVLDAIKNCSSSLSFDNLKATTGLGFMELSTLIGLLVKENRILVRFNHAKDKSYLYKSSGEALYARFKDLLFLHRGKERKVAFYASELCISPKYLTAVVKECSGKTPTEWINETAIWEIEYMLCHTQSSIKEIVNELKFPNLSFFGKYFKAHKGMSPKYYRTAYLNTQLSSL</sequence>
<dbReference type="OrthoDB" id="1372329at2"/>
<dbReference type="PANTHER" id="PTHR43280:SF32">
    <property type="entry name" value="TRANSCRIPTIONAL REGULATORY PROTEIN"/>
    <property type="match status" value="1"/>
</dbReference>
<evidence type="ECO:0000259" key="4">
    <source>
        <dbReference type="PROSITE" id="PS01124"/>
    </source>
</evidence>
<dbReference type="PROSITE" id="PS01124">
    <property type="entry name" value="HTH_ARAC_FAMILY_2"/>
    <property type="match status" value="1"/>
</dbReference>
<dbReference type="SMART" id="SM00342">
    <property type="entry name" value="HTH_ARAC"/>
    <property type="match status" value="1"/>
</dbReference>
<dbReference type="Gene3D" id="1.10.10.60">
    <property type="entry name" value="Homeodomain-like"/>
    <property type="match status" value="1"/>
</dbReference>
<evidence type="ECO:0000256" key="2">
    <source>
        <dbReference type="ARBA" id="ARBA00023125"/>
    </source>
</evidence>
<dbReference type="PANTHER" id="PTHR43280">
    <property type="entry name" value="ARAC-FAMILY TRANSCRIPTIONAL REGULATOR"/>
    <property type="match status" value="1"/>
</dbReference>
<feature type="domain" description="HTH araC/xylS-type" evidence="4">
    <location>
        <begin position="74"/>
        <end position="172"/>
    </location>
</feature>
<keyword evidence="6" id="KW-1185">Reference proteome</keyword>
<dbReference type="GO" id="GO:0003700">
    <property type="term" value="F:DNA-binding transcription factor activity"/>
    <property type="evidence" value="ECO:0007669"/>
    <property type="project" value="InterPro"/>
</dbReference>
<keyword evidence="3" id="KW-0804">Transcription</keyword>
<dbReference type="AlphaFoldDB" id="F0R0J2"/>
<evidence type="ECO:0000313" key="6">
    <source>
        <dbReference type="Proteomes" id="UP000007486"/>
    </source>
</evidence>
<dbReference type="Proteomes" id="UP000007486">
    <property type="component" value="Chromosome"/>
</dbReference>
<proteinExistence type="predicted"/>
<dbReference type="InterPro" id="IPR018060">
    <property type="entry name" value="HTH_AraC"/>
</dbReference>
<dbReference type="eggNOG" id="COG2207">
    <property type="taxonomic scope" value="Bacteria"/>
</dbReference>
<dbReference type="HOGENOM" id="CLU_1486245_0_0_10"/>
<accession>F0R0J2</accession>
<dbReference type="GO" id="GO:0043565">
    <property type="term" value="F:sequence-specific DNA binding"/>
    <property type="evidence" value="ECO:0007669"/>
    <property type="project" value="InterPro"/>
</dbReference>
<keyword evidence="2" id="KW-0238">DNA-binding</keyword>
<evidence type="ECO:0000313" key="5">
    <source>
        <dbReference type="EMBL" id="ADY35228.1"/>
    </source>
</evidence>
<dbReference type="STRING" id="667015.Bacsa_0632"/>
<dbReference type="Pfam" id="PF12833">
    <property type="entry name" value="HTH_18"/>
    <property type="match status" value="1"/>
</dbReference>
<name>F0R0J2_PHOSB</name>
<evidence type="ECO:0000256" key="1">
    <source>
        <dbReference type="ARBA" id="ARBA00023015"/>
    </source>
</evidence>
<dbReference type="KEGG" id="bsa:Bacsa_0632"/>
<gene>
    <name evidence="5" type="ordered locus">Bacsa_0632</name>
</gene>
<dbReference type="InterPro" id="IPR009057">
    <property type="entry name" value="Homeodomain-like_sf"/>
</dbReference>
<dbReference type="SUPFAM" id="SSF46689">
    <property type="entry name" value="Homeodomain-like"/>
    <property type="match status" value="1"/>
</dbReference>